<organism evidence="1 2">
    <name type="scientific">Somion occarium</name>
    <dbReference type="NCBI Taxonomy" id="3059160"/>
    <lineage>
        <taxon>Eukaryota</taxon>
        <taxon>Fungi</taxon>
        <taxon>Dikarya</taxon>
        <taxon>Basidiomycota</taxon>
        <taxon>Agaricomycotina</taxon>
        <taxon>Agaricomycetes</taxon>
        <taxon>Polyporales</taxon>
        <taxon>Cerrenaceae</taxon>
        <taxon>Somion</taxon>
    </lineage>
</organism>
<accession>A0ABP1CQN0</accession>
<evidence type="ECO:0000313" key="2">
    <source>
        <dbReference type="Proteomes" id="UP001497453"/>
    </source>
</evidence>
<sequence length="461" mass="51548">MTLKDVVLAESNEPLQVHSSGGLETAIWFKTHPVDRTFCYRVVQFQLVTDSRDQGSTRHTEEASWSWFEILVLADSAEEGERTTDAGGQAAWRSHYNNLGGGHYTRHFGKIFDRRHQLFTEIKLGDVIAVRICAGQYGWKNDARSGRLIARYLDQHVFFPHPWSLSPLSTSGDDKEQTGVYSVTSSDSCLVRAPRPGIGTLGRINSRIWFTTPPLDDQIIEKLNEVTLVTNAHSRYPTRQTDRMTLLMQAVRSLEGYQSPSLPQEIAAEMGIWTWFDLVILPNAESITPKKKNGRLLEWKSHAIPIGTGDGSLQVGQKFGRDHELISSLETGDVIGVRVCAQFAGWENHAHSGRLSLSLTPEAPPRSPLPQGERWDHVEKGLHQLGEVVDNLLKRAGAGNKRPAFYIERDQLISPLRADEVGTFDASKRPLRLLSLDGGGVRGISALCILKEIWEDVTERE</sequence>
<evidence type="ECO:0000313" key="1">
    <source>
        <dbReference type="EMBL" id="CAL1697996.1"/>
    </source>
</evidence>
<dbReference type="EMBL" id="OZ037953">
    <property type="protein sequence ID" value="CAL1697996.1"/>
    <property type="molecule type" value="Genomic_DNA"/>
</dbReference>
<name>A0ABP1CQN0_9APHY</name>
<protein>
    <submittedName>
        <fullName evidence="1">Uncharacterized protein</fullName>
    </submittedName>
</protein>
<dbReference type="Proteomes" id="UP001497453">
    <property type="component" value="Chromosome 10"/>
</dbReference>
<proteinExistence type="predicted"/>
<gene>
    <name evidence="1" type="ORF">GFSPODELE1_LOCUS1943</name>
</gene>
<keyword evidence="2" id="KW-1185">Reference proteome</keyword>
<dbReference type="Gene3D" id="3.40.1090.10">
    <property type="entry name" value="Cytosolic phospholipase A2 catalytic domain"/>
    <property type="match status" value="1"/>
</dbReference>
<reference evidence="2" key="1">
    <citation type="submission" date="2024-04" db="EMBL/GenBank/DDBJ databases">
        <authorList>
            <person name="Shaw F."/>
            <person name="Minotto A."/>
        </authorList>
    </citation>
    <scope>NUCLEOTIDE SEQUENCE [LARGE SCALE GENOMIC DNA]</scope>
</reference>